<evidence type="ECO:0000313" key="3">
    <source>
        <dbReference type="Proteomes" id="UP000030755"/>
    </source>
</evidence>
<reference evidence="1 3" key="1">
    <citation type="journal article" date="2013" name="Curr. Biol.">
        <title>Shared signatures of parasitism and phylogenomics unite Cryptomycota and microsporidia.</title>
        <authorList>
            <person name="James T.Y."/>
            <person name="Pelin A."/>
            <person name="Bonen L."/>
            <person name="Ahrendt S."/>
            <person name="Sain D."/>
            <person name="Corradi N."/>
            <person name="Stajich J.E."/>
        </authorList>
    </citation>
    <scope>NUCLEOTIDE SEQUENCE [LARGE SCALE GENOMIC DNA]</scope>
    <source>
        <strain evidence="1 3">CSF55</strain>
        <strain evidence="1 3">CSF55</strain>
    </source>
</reference>
<dbReference type="OMA" id="WGMESIL"/>
<dbReference type="HOGENOM" id="CLU_956957_0_0_1"/>
<name>A0A075AWL6_ROZAC</name>
<dbReference type="Proteomes" id="UP000281549">
    <property type="component" value="Unassembled WGS sequence"/>
</dbReference>
<keyword evidence="3" id="KW-1185">Reference proteome</keyword>
<evidence type="ECO:0000313" key="2">
    <source>
        <dbReference type="EMBL" id="RKP18621.1"/>
    </source>
</evidence>
<evidence type="ECO:0000313" key="1">
    <source>
        <dbReference type="EMBL" id="EPZ34725.1"/>
    </source>
</evidence>
<evidence type="ECO:0000313" key="4">
    <source>
        <dbReference type="Proteomes" id="UP000281549"/>
    </source>
</evidence>
<reference evidence="2" key="3">
    <citation type="submission" date="2018-08" db="EMBL/GenBank/DDBJ databases">
        <title>Leveraging single-cell genomics to expand the Fungal Tree of Life.</title>
        <authorList>
            <consortium name="DOE Joint Genome Institute"/>
            <person name="Ahrendt S.R."/>
            <person name="Quandt C.A."/>
            <person name="Ciobanu D."/>
            <person name="Clum A."/>
            <person name="Salamov A."/>
            <person name="Andreopoulos B."/>
            <person name="Cheng J.-F."/>
            <person name="Woyke T."/>
            <person name="Pelin A."/>
            <person name="Henrissat B."/>
            <person name="Reynolds N."/>
            <person name="Benny G.L."/>
            <person name="Smith M.E."/>
            <person name="James T.Y."/>
            <person name="Grigoriev I.V."/>
        </authorList>
    </citation>
    <scope>NUCLEOTIDE SEQUENCE</scope>
    <source>
        <strain evidence="2">CSF55</strain>
    </source>
</reference>
<dbReference type="Proteomes" id="UP000030755">
    <property type="component" value="Unassembled WGS sequence"/>
</dbReference>
<reference evidence="4" key="2">
    <citation type="journal article" date="2018" name="Nat. Microbiol.">
        <title>Leveraging single-cell genomics to expand the fungal tree of life.</title>
        <authorList>
            <person name="Ahrendt S.R."/>
            <person name="Quandt C.A."/>
            <person name="Ciobanu D."/>
            <person name="Clum A."/>
            <person name="Salamov A."/>
            <person name="Andreopoulos B."/>
            <person name="Cheng J.F."/>
            <person name="Woyke T."/>
            <person name="Pelin A."/>
            <person name="Henrissat B."/>
            <person name="Reynolds N.K."/>
            <person name="Benny G.L."/>
            <person name="Smith M.E."/>
            <person name="James T.Y."/>
            <person name="Grigoriev I.V."/>
        </authorList>
    </citation>
    <scope>NUCLEOTIDE SEQUENCE [LARGE SCALE GENOMIC DNA]</scope>
    <source>
        <strain evidence="4">CSF55</strain>
    </source>
</reference>
<dbReference type="EMBL" id="ML005411">
    <property type="protein sequence ID" value="RKP18621.1"/>
    <property type="molecule type" value="Genomic_DNA"/>
</dbReference>
<protein>
    <submittedName>
        <fullName evidence="1">Uncharacterized protein</fullName>
    </submittedName>
</protein>
<sequence>MPMRPIDQIKSRTAFLFLHQSRWGMESILQNVSLSRDTKLDIMEKVKKGKPVIDKCYKKFNLFNFATPEEATRMAVPAGHWTPSDVRDSYFSWESLGIYSWYLRVIDKTDFPPYYELFKHEPIYGKLGLAPSQMNTFEKFFSQEHDTISDKNFLKALKVAEAWYWRCQSQRVYLLKQNKTTEEQAQLPKTLQTMMNECEKVIEAGTQRAFEEGYIAEPIENDFPVNGRSYKTINSEEVETLDKISLNRLNELSYIAGRELTDDNVYVRGVPSVWEAIEERIQYEEKSDQKS</sequence>
<gene>
    <name evidence="1" type="ORF">O9G_004032</name>
    <name evidence="2" type="ORF">ROZALSC1DRAFT_29711</name>
</gene>
<accession>A0A075AWL6</accession>
<dbReference type="EMBL" id="KE560925">
    <property type="protein sequence ID" value="EPZ34725.1"/>
    <property type="molecule type" value="Genomic_DNA"/>
</dbReference>
<dbReference type="AlphaFoldDB" id="A0A075AWL6"/>
<proteinExistence type="predicted"/>
<organism evidence="1 3">
    <name type="scientific">Rozella allomycis (strain CSF55)</name>
    <dbReference type="NCBI Taxonomy" id="988480"/>
    <lineage>
        <taxon>Eukaryota</taxon>
        <taxon>Fungi</taxon>
        <taxon>Fungi incertae sedis</taxon>
        <taxon>Cryptomycota</taxon>
        <taxon>Cryptomycota incertae sedis</taxon>
        <taxon>Rozella</taxon>
    </lineage>
</organism>